<protein>
    <submittedName>
        <fullName evidence="2">Uncharacterized protein DUF4251</fullName>
    </submittedName>
</protein>
<dbReference type="Pfam" id="PF14059">
    <property type="entry name" value="DUF4251"/>
    <property type="match status" value="1"/>
</dbReference>
<dbReference type="EMBL" id="REFH01000007">
    <property type="protein sequence ID" value="RMA78337.1"/>
    <property type="molecule type" value="Genomic_DNA"/>
</dbReference>
<feature type="signal peptide" evidence="1">
    <location>
        <begin position="1"/>
        <end position="21"/>
    </location>
</feature>
<proteinExistence type="predicted"/>
<feature type="chain" id="PRO_5018184601" evidence="1">
    <location>
        <begin position="22"/>
        <end position="171"/>
    </location>
</feature>
<gene>
    <name evidence="2" type="ORF">BC961_0718</name>
</gene>
<dbReference type="InterPro" id="IPR025347">
    <property type="entry name" value="DUF4251"/>
</dbReference>
<comment type="caution">
    <text evidence="2">The sequence shown here is derived from an EMBL/GenBank/DDBJ whole genome shotgun (WGS) entry which is preliminary data.</text>
</comment>
<dbReference type="OrthoDB" id="1097715at2"/>
<evidence type="ECO:0000313" key="2">
    <source>
        <dbReference type="EMBL" id="RMA78337.1"/>
    </source>
</evidence>
<dbReference type="Proteomes" id="UP000280368">
    <property type="component" value="Unassembled WGS sequence"/>
</dbReference>
<name>A0A3M0A161_9FLAO</name>
<accession>A0A3M0A161</accession>
<dbReference type="RefSeq" id="WP_121924445.1">
    <property type="nucleotide sequence ID" value="NZ_CBCSGA010000005.1"/>
</dbReference>
<keyword evidence="3" id="KW-1185">Reference proteome</keyword>
<reference evidence="2 3" key="1">
    <citation type="submission" date="2018-10" db="EMBL/GenBank/DDBJ databases">
        <title>Genomic Encyclopedia of Archaeal and Bacterial Type Strains, Phase II (KMG-II): from individual species to whole genera.</title>
        <authorList>
            <person name="Goeker M."/>
        </authorList>
    </citation>
    <scope>NUCLEOTIDE SEQUENCE [LARGE SCALE GENOMIC DNA]</scope>
    <source>
        <strain evidence="2 3">DSM 19727</strain>
    </source>
</reference>
<organism evidence="2 3">
    <name type="scientific">Flavobacterium weaverense</name>
    <dbReference type="NCBI Taxonomy" id="271156"/>
    <lineage>
        <taxon>Bacteria</taxon>
        <taxon>Pseudomonadati</taxon>
        <taxon>Bacteroidota</taxon>
        <taxon>Flavobacteriia</taxon>
        <taxon>Flavobacteriales</taxon>
        <taxon>Flavobacteriaceae</taxon>
        <taxon>Flavobacterium</taxon>
    </lineage>
</organism>
<sequence length="171" mass="19352">MKSKRVLTVLFMVFSIAFSFSQERTKKELRTDRKLETANLIQVLIDSKEFTFIGRKAIPQGYSAVDLTTNDNFLEFTPTLIKSEMPFFGRGYSGIGYGGDKGLKFEGNPTEFFVMKGKRSFEIKAVVRGENDVFKIILSVFFEGSATLTINSNDRSSISYYGEITTIENLK</sequence>
<dbReference type="AlphaFoldDB" id="A0A3M0A161"/>
<evidence type="ECO:0000313" key="3">
    <source>
        <dbReference type="Proteomes" id="UP000280368"/>
    </source>
</evidence>
<dbReference type="Gene3D" id="2.40.128.410">
    <property type="match status" value="1"/>
</dbReference>
<evidence type="ECO:0000256" key="1">
    <source>
        <dbReference type="SAM" id="SignalP"/>
    </source>
</evidence>
<keyword evidence="1" id="KW-0732">Signal</keyword>